<gene>
    <name evidence="1" type="ORF">PN36_26120</name>
</gene>
<reference evidence="1 2" key="1">
    <citation type="journal article" date="2016" name="Front. Microbiol.">
        <title>Single-Cell (Meta-)Genomics of a Dimorphic Candidatus Thiomargarita nelsonii Reveals Genomic Plasticity.</title>
        <authorList>
            <person name="Flood B.E."/>
            <person name="Fliss P."/>
            <person name="Jones D.S."/>
            <person name="Dick G.J."/>
            <person name="Jain S."/>
            <person name="Kaster A.K."/>
            <person name="Winkel M."/>
            <person name="Mussmann M."/>
            <person name="Bailey J."/>
        </authorList>
    </citation>
    <scope>NUCLEOTIDE SEQUENCE [LARGE SCALE GENOMIC DNA]</scope>
    <source>
        <strain evidence="1">Hydrate Ridge</strain>
    </source>
</reference>
<keyword evidence="2" id="KW-1185">Reference proteome</keyword>
<evidence type="ECO:0000313" key="2">
    <source>
        <dbReference type="Proteomes" id="UP000030428"/>
    </source>
</evidence>
<protein>
    <submittedName>
        <fullName evidence="1">Uncharacterized protein</fullName>
    </submittedName>
</protein>
<comment type="caution">
    <text evidence="1">The sequence shown here is derived from an EMBL/GenBank/DDBJ whole genome shotgun (WGS) entry which is preliminary data.</text>
</comment>
<sequence>MLNNLTKIPVEYDYVTGLFQMFWHGLSPVKLDALRERGEVVNQTVVFKYSYSFPVTDYGKQKGGVLFELACSIYKRSPKLKLWTPKYS</sequence>
<name>A0A0A6PMR8_9GAMM</name>
<organism evidence="1 2">
    <name type="scientific">Candidatus Thiomargarita nelsonii</name>
    <dbReference type="NCBI Taxonomy" id="1003181"/>
    <lineage>
        <taxon>Bacteria</taxon>
        <taxon>Pseudomonadati</taxon>
        <taxon>Pseudomonadota</taxon>
        <taxon>Gammaproteobacteria</taxon>
        <taxon>Thiotrichales</taxon>
        <taxon>Thiotrichaceae</taxon>
        <taxon>Thiomargarita</taxon>
    </lineage>
</organism>
<accession>A0A0A6PMR8</accession>
<dbReference type="EMBL" id="JSZA02000151">
    <property type="protein sequence ID" value="KHD08967.1"/>
    <property type="molecule type" value="Genomic_DNA"/>
</dbReference>
<dbReference type="AlphaFoldDB" id="A0A0A6PMR8"/>
<evidence type="ECO:0000313" key="1">
    <source>
        <dbReference type="EMBL" id="KHD08967.1"/>
    </source>
</evidence>
<dbReference type="Proteomes" id="UP000030428">
    <property type="component" value="Unassembled WGS sequence"/>
</dbReference>
<proteinExistence type="predicted"/>